<dbReference type="PANTHER" id="PTHR13198:SF4">
    <property type="entry name" value="E3 UBIQUITIN-PROTEIN LIGASE RNF25"/>
    <property type="match status" value="1"/>
</dbReference>
<evidence type="ECO:0000313" key="7">
    <source>
        <dbReference type="EMBL" id="CAL8120093.1"/>
    </source>
</evidence>
<keyword evidence="1 3" id="KW-0479">Metal-binding</keyword>
<feature type="compositionally biased region" description="Basic residues" evidence="4">
    <location>
        <begin position="361"/>
        <end position="376"/>
    </location>
</feature>
<keyword evidence="8" id="KW-1185">Reference proteome</keyword>
<sequence>MPTEACLEEFETLTAIFLDEIIIGDEQPNGETKVSMILFPATGDDLESKYVTLTLELTLAFDYPKVSPQIRFRNPRGLSETMLDTLYRNMKECCAERLESQMIFELIDMGKEFLTMNNRPASECPICLLSFTPCDTFFRSHCFHHFHSICLGRYLQNVMQVAASGEHLPGDTPGKTCPVCREILEEDIDIKKLLDSPPPFEESLEVADGDAILNDWHAQQARLKVVFEKQKSQGGIIDLSENDRKRLVISSPRVADSESPSSSSESGTGGDGELLVLQKTGAGANAPLPAHIPAAKDCVVPPPPPRTKTFHHPKEKKDSAHHHLRSHSQQNCQVKPLVKGEATQAPQDTPIPPGKTSPTFGRHHHGHHREHGRGKGGRSGEGRRRYK</sequence>
<dbReference type="PANTHER" id="PTHR13198">
    <property type="entry name" value="RING FINGER PROTEIN 25"/>
    <property type="match status" value="1"/>
</dbReference>
<evidence type="ECO:0008006" key="9">
    <source>
        <dbReference type="Google" id="ProtNLM"/>
    </source>
</evidence>
<accession>A0ABP1R6U8</accession>
<gene>
    <name evidence="7" type="ORF">ODALV1_LOCUS18849</name>
</gene>
<protein>
    <recommendedName>
        <fullName evidence="9">E3 ubiquitin-protein ligase RNF25</fullName>
    </recommendedName>
</protein>
<dbReference type="SUPFAM" id="SSF57850">
    <property type="entry name" value="RING/U-box"/>
    <property type="match status" value="1"/>
</dbReference>
<feature type="compositionally biased region" description="Basic and acidic residues" evidence="4">
    <location>
        <begin position="378"/>
        <end position="387"/>
    </location>
</feature>
<dbReference type="InterPro" id="IPR013083">
    <property type="entry name" value="Znf_RING/FYVE/PHD"/>
</dbReference>
<dbReference type="Gene3D" id="3.30.40.10">
    <property type="entry name" value="Zinc/RING finger domain, C3HC4 (zinc finger)"/>
    <property type="match status" value="1"/>
</dbReference>
<keyword evidence="1 3" id="KW-0863">Zinc-finger</keyword>
<dbReference type="EMBL" id="CAXLJM020000062">
    <property type="protein sequence ID" value="CAL8120093.1"/>
    <property type="molecule type" value="Genomic_DNA"/>
</dbReference>
<name>A0ABP1R6U8_9HEXA</name>
<evidence type="ECO:0000256" key="2">
    <source>
        <dbReference type="ARBA" id="ARBA00022833"/>
    </source>
</evidence>
<dbReference type="InterPro" id="IPR039133">
    <property type="entry name" value="RNF25"/>
</dbReference>
<evidence type="ECO:0000256" key="4">
    <source>
        <dbReference type="SAM" id="MobiDB-lite"/>
    </source>
</evidence>
<dbReference type="InterPro" id="IPR001841">
    <property type="entry name" value="Znf_RING"/>
</dbReference>
<feature type="compositionally biased region" description="Basic residues" evidence="4">
    <location>
        <begin position="308"/>
        <end position="326"/>
    </location>
</feature>
<evidence type="ECO:0000313" key="8">
    <source>
        <dbReference type="Proteomes" id="UP001642540"/>
    </source>
</evidence>
<evidence type="ECO:0000256" key="1">
    <source>
        <dbReference type="ARBA" id="ARBA00022771"/>
    </source>
</evidence>
<evidence type="ECO:0000256" key="3">
    <source>
        <dbReference type="PROSITE-ProRule" id="PRU00175"/>
    </source>
</evidence>
<dbReference type="InterPro" id="IPR016135">
    <property type="entry name" value="UBQ-conjugating_enzyme/RWD"/>
</dbReference>
<proteinExistence type="predicted"/>
<reference evidence="7 8" key="1">
    <citation type="submission" date="2024-08" db="EMBL/GenBank/DDBJ databases">
        <authorList>
            <person name="Cucini C."/>
            <person name="Frati F."/>
        </authorList>
    </citation>
    <scope>NUCLEOTIDE SEQUENCE [LARGE SCALE GENOMIC DNA]</scope>
</reference>
<dbReference type="Pfam" id="PF05773">
    <property type="entry name" value="RWD"/>
    <property type="match status" value="1"/>
</dbReference>
<feature type="region of interest" description="Disordered" evidence="4">
    <location>
        <begin position="295"/>
        <end position="387"/>
    </location>
</feature>
<dbReference type="SMART" id="SM00184">
    <property type="entry name" value="RING"/>
    <property type="match status" value="1"/>
</dbReference>
<organism evidence="7 8">
    <name type="scientific">Orchesella dallaii</name>
    <dbReference type="NCBI Taxonomy" id="48710"/>
    <lineage>
        <taxon>Eukaryota</taxon>
        <taxon>Metazoa</taxon>
        <taxon>Ecdysozoa</taxon>
        <taxon>Arthropoda</taxon>
        <taxon>Hexapoda</taxon>
        <taxon>Collembola</taxon>
        <taxon>Entomobryomorpha</taxon>
        <taxon>Entomobryoidea</taxon>
        <taxon>Orchesellidae</taxon>
        <taxon>Orchesellinae</taxon>
        <taxon>Orchesella</taxon>
    </lineage>
</organism>
<dbReference type="Gene3D" id="3.10.110.10">
    <property type="entry name" value="Ubiquitin Conjugating Enzyme"/>
    <property type="match status" value="1"/>
</dbReference>
<dbReference type="InterPro" id="IPR006575">
    <property type="entry name" value="RWD_dom"/>
</dbReference>
<dbReference type="Proteomes" id="UP001642540">
    <property type="component" value="Unassembled WGS sequence"/>
</dbReference>
<evidence type="ECO:0000259" key="5">
    <source>
        <dbReference type="PROSITE" id="PS50089"/>
    </source>
</evidence>
<feature type="compositionally biased region" description="Low complexity" evidence="4">
    <location>
        <begin position="250"/>
        <end position="266"/>
    </location>
</feature>
<feature type="domain" description="RWD" evidence="6">
    <location>
        <begin position="8"/>
        <end position="117"/>
    </location>
</feature>
<dbReference type="SMART" id="SM00591">
    <property type="entry name" value="RWD"/>
    <property type="match status" value="1"/>
</dbReference>
<feature type="domain" description="RING-type" evidence="5">
    <location>
        <begin position="124"/>
        <end position="181"/>
    </location>
</feature>
<comment type="caution">
    <text evidence="7">The sequence shown here is derived from an EMBL/GenBank/DDBJ whole genome shotgun (WGS) entry which is preliminary data.</text>
</comment>
<evidence type="ECO:0000259" key="6">
    <source>
        <dbReference type="PROSITE" id="PS50908"/>
    </source>
</evidence>
<dbReference type="PROSITE" id="PS50089">
    <property type="entry name" value="ZF_RING_2"/>
    <property type="match status" value="1"/>
</dbReference>
<keyword evidence="2" id="KW-0862">Zinc</keyword>
<dbReference type="SUPFAM" id="SSF54495">
    <property type="entry name" value="UBC-like"/>
    <property type="match status" value="1"/>
</dbReference>
<feature type="region of interest" description="Disordered" evidence="4">
    <location>
        <begin position="250"/>
        <end position="273"/>
    </location>
</feature>
<dbReference type="CDD" id="cd23818">
    <property type="entry name" value="RWD_RNF25"/>
    <property type="match status" value="1"/>
</dbReference>
<dbReference type="PROSITE" id="PS50908">
    <property type="entry name" value="RWD"/>
    <property type="match status" value="1"/>
</dbReference>